<dbReference type="PROSITE" id="PS50234">
    <property type="entry name" value="VWFA"/>
    <property type="match status" value="1"/>
</dbReference>
<evidence type="ECO:0000259" key="14">
    <source>
        <dbReference type="PROSITE" id="PS50004"/>
    </source>
</evidence>
<evidence type="ECO:0000256" key="6">
    <source>
        <dbReference type="ARBA" id="ARBA00022737"/>
    </source>
</evidence>
<dbReference type="InterPro" id="IPR000008">
    <property type="entry name" value="C2_dom"/>
</dbReference>
<dbReference type="Gene3D" id="2.60.40.150">
    <property type="entry name" value="C2 domain"/>
    <property type="match status" value="2"/>
</dbReference>
<feature type="region of interest" description="Disordered" evidence="13">
    <location>
        <begin position="562"/>
        <end position="597"/>
    </location>
</feature>
<dbReference type="VEuPathDB" id="HostDB:GeneID_118660332"/>
<dbReference type="AlphaFoldDB" id="A0A7J7WUM1"/>
<comment type="similarity">
    <text evidence="3">Belongs to the copine family.</text>
</comment>
<evidence type="ECO:0000256" key="13">
    <source>
        <dbReference type="SAM" id="MobiDB-lite"/>
    </source>
</evidence>
<dbReference type="Pfam" id="PF00168">
    <property type="entry name" value="C2"/>
    <property type="match status" value="2"/>
</dbReference>
<dbReference type="GO" id="GO:0071277">
    <property type="term" value="P:cellular response to calcium ion"/>
    <property type="evidence" value="ECO:0007669"/>
    <property type="project" value="TreeGrafter"/>
</dbReference>
<dbReference type="SMART" id="SM00327">
    <property type="entry name" value="VWA"/>
    <property type="match status" value="1"/>
</dbReference>
<dbReference type="InterPro" id="IPR010734">
    <property type="entry name" value="Copine_C"/>
</dbReference>
<keyword evidence="6" id="KW-0677">Repeat</keyword>
<dbReference type="CDD" id="cd01459">
    <property type="entry name" value="vWA_copine_like"/>
    <property type="match status" value="1"/>
</dbReference>
<evidence type="ECO:0000256" key="5">
    <source>
        <dbReference type="ARBA" id="ARBA00022723"/>
    </source>
</evidence>
<evidence type="ECO:0000313" key="16">
    <source>
        <dbReference type="EMBL" id="KAF6341087.1"/>
    </source>
</evidence>
<dbReference type="GO" id="GO:0030154">
    <property type="term" value="P:cell differentiation"/>
    <property type="evidence" value="ECO:0007669"/>
    <property type="project" value="UniProtKB-KW"/>
</dbReference>
<dbReference type="Pfam" id="PF07002">
    <property type="entry name" value="Copine"/>
    <property type="match status" value="1"/>
</dbReference>
<dbReference type="InterPro" id="IPR045052">
    <property type="entry name" value="Copine"/>
</dbReference>
<evidence type="ECO:0000313" key="17">
    <source>
        <dbReference type="Proteomes" id="UP000527355"/>
    </source>
</evidence>
<dbReference type="EMBL" id="JABWUV010000007">
    <property type="protein sequence ID" value="KAF6341087.1"/>
    <property type="molecule type" value="Genomic_DNA"/>
</dbReference>
<dbReference type="InterPro" id="IPR002035">
    <property type="entry name" value="VWF_A"/>
</dbReference>
<dbReference type="InterPro" id="IPR035892">
    <property type="entry name" value="C2_domain_sf"/>
</dbReference>
<keyword evidence="8" id="KW-0106">Calcium</keyword>
<dbReference type="GO" id="GO:0046872">
    <property type="term" value="F:metal ion binding"/>
    <property type="evidence" value="ECO:0007669"/>
    <property type="project" value="UniProtKB-KW"/>
</dbReference>
<accession>A0A7J7WUM1</accession>
<feature type="compositionally biased region" description="Low complexity" evidence="13">
    <location>
        <begin position="571"/>
        <end position="581"/>
    </location>
</feature>
<dbReference type="InterPro" id="IPR036465">
    <property type="entry name" value="vWFA_dom_sf"/>
</dbReference>
<keyword evidence="9" id="KW-0966">Cell projection</keyword>
<dbReference type="CDD" id="cd04047">
    <property type="entry name" value="C2B_Copine"/>
    <property type="match status" value="1"/>
</dbReference>
<dbReference type="CDD" id="cd04048">
    <property type="entry name" value="C2A_Copine"/>
    <property type="match status" value="1"/>
</dbReference>
<protein>
    <recommendedName>
        <fullName evidence="11">Copine-5</fullName>
    </recommendedName>
    <alternativeName>
        <fullName evidence="12">Copine V</fullName>
    </alternativeName>
</protein>
<evidence type="ECO:0000256" key="7">
    <source>
        <dbReference type="ARBA" id="ARBA00022782"/>
    </source>
</evidence>
<comment type="function">
    <text evidence="10">Probable calcium-dependent phospholipid-binding protein that may play a role in calcium-mediated intracellular processes. Plays a role in dendrite formation by melanocytes.</text>
</comment>
<dbReference type="GO" id="GO:0043204">
    <property type="term" value="C:perikaryon"/>
    <property type="evidence" value="ECO:0007669"/>
    <property type="project" value="UniProtKB-SubCell"/>
</dbReference>
<dbReference type="GO" id="GO:0042995">
    <property type="term" value="C:cell projection"/>
    <property type="evidence" value="ECO:0007669"/>
    <property type="project" value="UniProtKB-SubCell"/>
</dbReference>
<keyword evidence="4" id="KW-0597">Phosphoprotein</keyword>
<proteinExistence type="inferred from homology"/>
<name>A0A7J7WUM1_MYOMY</name>
<feature type="compositionally biased region" description="Pro residues" evidence="13">
    <location>
        <begin position="582"/>
        <end position="591"/>
    </location>
</feature>
<evidence type="ECO:0000256" key="10">
    <source>
        <dbReference type="ARBA" id="ARBA00053866"/>
    </source>
</evidence>
<evidence type="ECO:0000256" key="8">
    <source>
        <dbReference type="ARBA" id="ARBA00022837"/>
    </source>
</evidence>
<evidence type="ECO:0000259" key="15">
    <source>
        <dbReference type="PROSITE" id="PS50234"/>
    </source>
</evidence>
<dbReference type="FunFam" id="2.60.40.150:FF:000013">
    <property type="entry name" value="copine-9 isoform X1"/>
    <property type="match status" value="1"/>
</dbReference>
<evidence type="ECO:0000256" key="12">
    <source>
        <dbReference type="ARBA" id="ARBA00076303"/>
    </source>
</evidence>
<dbReference type="FunFam" id="2.60.40.150:FF:000117">
    <property type="entry name" value="copine-5 isoform X1"/>
    <property type="match status" value="1"/>
</dbReference>
<keyword evidence="5" id="KW-0479">Metal-binding</keyword>
<dbReference type="InterPro" id="IPR037768">
    <property type="entry name" value="C2B_Copine"/>
</dbReference>
<dbReference type="PANTHER" id="PTHR10857:SF51">
    <property type="entry name" value="COPINE-5"/>
    <property type="match status" value="1"/>
</dbReference>
<evidence type="ECO:0000256" key="4">
    <source>
        <dbReference type="ARBA" id="ARBA00022553"/>
    </source>
</evidence>
<feature type="domain" description="C2" evidence="14">
    <location>
        <begin position="161"/>
        <end position="284"/>
    </location>
</feature>
<evidence type="ECO:0000256" key="9">
    <source>
        <dbReference type="ARBA" id="ARBA00023273"/>
    </source>
</evidence>
<dbReference type="SUPFAM" id="SSF49562">
    <property type="entry name" value="C2 domain (Calcium/lipid-binding domain, CaLB)"/>
    <property type="match status" value="2"/>
</dbReference>
<dbReference type="SMART" id="SM00239">
    <property type="entry name" value="C2"/>
    <property type="match status" value="2"/>
</dbReference>
<dbReference type="GO" id="GO:0005544">
    <property type="term" value="F:calcium-dependent phospholipid binding"/>
    <property type="evidence" value="ECO:0007669"/>
    <property type="project" value="InterPro"/>
</dbReference>
<evidence type="ECO:0000256" key="1">
    <source>
        <dbReference type="ARBA" id="ARBA00004316"/>
    </source>
</evidence>
<sequence>MEQPEDMTSLSEFDSLAGSIPATKVEITVSCRNLLDKDMFSKSDPLCVMYTQGMENKQWREFGRTEVIDNTLNPDFVRKFIVDYFFEEKQNLRFDLYDVDSKSPDLSKHDFLGQAFCTLGEIVGSPGSRLEKPLTIGAFSLNSRTGKPMPAVSSGGVPGKKCGTIILSAEELSNCRDVATMQFCANKLDKKDFFGKSDPFLVFYRSNEDGTFTICHKTEVMKNTLNPVWQTFSIPVRALCNGDYDRTIKVEVYDWDRDGSHDFIGEFTTSYRELARGQSQFNIYEVVNPKKKMKKKKYVNSGTVTLLSFAVESECTFLDYIKGGTQINFTVAIDFTASNGNPSQSTSLHYMSPYQLNAYALALTAVGEIIQHYDSDKMFPALGFGAKLPPDGRVSHEFPLNGNQDNPSCCGIDGILEAYHQSLRTVQLYGPTNFAPVVTHVARNAAEVQDGSQYSVLLIITDGVISDMAQTKEAIVNAAKLPMSIIIIGVGQAEFDAMVELDGDEVRISSRGKLAERDIVQFVPFRDYVDRTGNHVLSMARLARDVLAEIPDQLVSYMKAKGIRPRPAPEAPASSPSQSPARTPPASPSPSPVHTHI</sequence>
<dbReference type="PANTHER" id="PTHR10857">
    <property type="entry name" value="COPINE"/>
    <property type="match status" value="1"/>
</dbReference>
<dbReference type="GO" id="GO:0005886">
    <property type="term" value="C:plasma membrane"/>
    <property type="evidence" value="ECO:0007669"/>
    <property type="project" value="TreeGrafter"/>
</dbReference>
<gene>
    <name evidence="16" type="ORF">mMyoMyo1_003277</name>
</gene>
<organism evidence="16 17">
    <name type="scientific">Myotis myotis</name>
    <name type="common">Greater mouse-eared bat</name>
    <name type="synonym">Vespertilio myotis</name>
    <dbReference type="NCBI Taxonomy" id="51298"/>
    <lineage>
        <taxon>Eukaryota</taxon>
        <taxon>Metazoa</taxon>
        <taxon>Chordata</taxon>
        <taxon>Craniata</taxon>
        <taxon>Vertebrata</taxon>
        <taxon>Euteleostomi</taxon>
        <taxon>Mammalia</taxon>
        <taxon>Eutheria</taxon>
        <taxon>Laurasiatheria</taxon>
        <taxon>Chiroptera</taxon>
        <taxon>Yangochiroptera</taxon>
        <taxon>Vespertilionidae</taxon>
        <taxon>Myotis</taxon>
    </lineage>
</organism>
<dbReference type="SUPFAM" id="SSF53300">
    <property type="entry name" value="vWA-like"/>
    <property type="match status" value="1"/>
</dbReference>
<dbReference type="Proteomes" id="UP000527355">
    <property type="component" value="Unassembled WGS sequence"/>
</dbReference>
<reference evidence="16 17" key="1">
    <citation type="journal article" date="2020" name="Nature">
        <title>Six reference-quality genomes reveal evolution of bat adaptations.</title>
        <authorList>
            <person name="Jebb D."/>
            <person name="Huang Z."/>
            <person name="Pippel M."/>
            <person name="Hughes G.M."/>
            <person name="Lavrichenko K."/>
            <person name="Devanna P."/>
            <person name="Winkler S."/>
            <person name="Jermiin L.S."/>
            <person name="Skirmuntt E.C."/>
            <person name="Katzourakis A."/>
            <person name="Burkitt-Gray L."/>
            <person name="Ray D.A."/>
            <person name="Sullivan K.A.M."/>
            <person name="Roscito J.G."/>
            <person name="Kirilenko B.M."/>
            <person name="Davalos L.M."/>
            <person name="Corthals A.P."/>
            <person name="Power M.L."/>
            <person name="Jones G."/>
            <person name="Ransome R.D."/>
            <person name="Dechmann D.K.N."/>
            <person name="Locatelli A.G."/>
            <person name="Puechmaille S.J."/>
            <person name="Fedrigo O."/>
            <person name="Jarvis E.D."/>
            <person name="Hiller M."/>
            <person name="Vernes S.C."/>
            <person name="Myers E.W."/>
            <person name="Teeling E.C."/>
        </authorList>
    </citation>
    <scope>NUCLEOTIDE SEQUENCE [LARGE SCALE GENOMIC DNA]</scope>
    <source>
        <strain evidence="16">MMyoMyo1</strain>
        <tissue evidence="16">Flight muscle</tissue>
    </source>
</reference>
<comment type="caution">
    <text evidence="16">The sequence shown here is derived from an EMBL/GenBank/DDBJ whole genome shotgun (WGS) entry which is preliminary data.</text>
</comment>
<evidence type="ECO:0000256" key="2">
    <source>
        <dbReference type="ARBA" id="ARBA00004484"/>
    </source>
</evidence>
<feature type="domain" description="VWFA" evidence="15">
    <location>
        <begin position="328"/>
        <end position="554"/>
    </location>
</feature>
<dbReference type="PROSITE" id="PS50004">
    <property type="entry name" value="C2"/>
    <property type="match status" value="2"/>
</dbReference>
<keyword evidence="7" id="KW-0221">Differentiation</keyword>
<feature type="domain" description="C2" evidence="14">
    <location>
        <begin position="2"/>
        <end position="134"/>
    </location>
</feature>
<evidence type="ECO:0000256" key="11">
    <source>
        <dbReference type="ARBA" id="ARBA00074837"/>
    </source>
</evidence>
<keyword evidence="17" id="KW-1185">Reference proteome</keyword>
<comment type="subcellular location">
    <subcellularLocation>
        <location evidence="1">Cell projection</location>
    </subcellularLocation>
    <subcellularLocation>
        <location evidence="2">Perikaryon</location>
    </subcellularLocation>
</comment>
<evidence type="ECO:0000256" key="3">
    <source>
        <dbReference type="ARBA" id="ARBA00009048"/>
    </source>
</evidence>